<name>A0A6B3BTA0_9ACTN</name>
<dbReference type="InterPro" id="IPR035897">
    <property type="entry name" value="Toll_tir_struct_dom_sf"/>
</dbReference>
<evidence type="ECO:0000256" key="1">
    <source>
        <dbReference type="SAM" id="MobiDB-lite"/>
    </source>
</evidence>
<dbReference type="PROSITE" id="PS50104">
    <property type="entry name" value="TIR"/>
    <property type="match status" value="1"/>
</dbReference>
<dbReference type="SUPFAM" id="SSF52200">
    <property type="entry name" value="Toll/Interleukin receptor TIR domain"/>
    <property type="match status" value="1"/>
</dbReference>
<protein>
    <submittedName>
        <fullName evidence="3">TIR domain-containing protein</fullName>
    </submittedName>
</protein>
<organism evidence="3">
    <name type="scientific">Streptomyces sp. SID12501</name>
    <dbReference type="NCBI Taxonomy" id="2706042"/>
    <lineage>
        <taxon>Bacteria</taxon>
        <taxon>Bacillati</taxon>
        <taxon>Actinomycetota</taxon>
        <taxon>Actinomycetes</taxon>
        <taxon>Kitasatosporales</taxon>
        <taxon>Streptomycetaceae</taxon>
        <taxon>Streptomyces</taxon>
    </lineage>
</organism>
<reference evidence="3" key="1">
    <citation type="submission" date="2020-01" db="EMBL/GenBank/DDBJ databases">
        <title>Insect and environment-associated Actinomycetes.</title>
        <authorList>
            <person name="Currrie C."/>
            <person name="Chevrette M."/>
            <person name="Carlson C."/>
            <person name="Stubbendieck R."/>
            <person name="Wendt-Pienkowski E."/>
        </authorList>
    </citation>
    <scope>NUCLEOTIDE SEQUENCE</scope>
    <source>
        <strain evidence="3">SID12501</strain>
    </source>
</reference>
<dbReference type="RefSeq" id="WP_164315695.1">
    <property type="nucleotide sequence ID" value="NZ_JAAGLU010000013.1"/>
</dbReference>
<dbReference type="AlphaFoldDB" id="A0A6B3BTA0"/>
<dbReference type="Pfam" id="PF13676">
    <property type="entry name" value="TIR_2"/>
    <property type="match status" value="1"/>
</dbReference>
<dbReference type="InterPro" id="IPR026367">
    <property type="entry name" value="FxsC_C"/>
</dbReference>
<evidence type="ECO:0000313" key="3">
    <source>
        <dbReference type="EMBL" id="NEC87566.1"/>
    </source>
</evidence>
<feature type="domain" description="TIR" evidence="2">
    <location>
        <begin position="3"/>
        <end position="150"/>
    </location>
</feature>
<sequence length="433" mass="49130">MEREPYFFLSYARRDDRGSAFVGRFYDDLVEELDRLGADCSGQQPFLDVERIGLGMDWESTLGSEIGHCRALVALCSPSYVNSLYCGKEWAAFESRLLNYREQTDIEVPALIPVLWVPLHHAMPSEISRYQYFEPAMGQEYLEQGLMGLLRSAPGGRAYRAVLELVAKRVRHVADLFRLPRAQDLDLRTVRSPFEGREPAGPGGRTTGHVRVFIAAGVTDPLPTGRQRREYYGPSPLDWTPYHPPVHPTVAYRAQRVIIDEGCTSSLEVVDGGLGEKLDEAMHHNQTSVLLVDAWAARESQYRAPLSDYDRQNHPVTGVLVPCHDTDEESGDEELWTDVQQVFRRNWMRRNDPYDPLFQVQVERHRFEDRLAQMVVVAQNRLMEKAVPRRLPAGLSAPPMPGLSVPFTPPSRTDDPTDPPGRTPLQKDQDDEH</sequence>
<dbReference type="Gene3D" id="3.40.50.10140">
    <property type="entry name" value="Toll/interleukin-1 receptor homology (TIR) domain"/>
    <property type="match status" value="1"/>
</dbReference>
<dbReference type="EMBL" id="JAAGLU010000013">
    <property type="protein sequence ID" value="NEC87566.1"/>
    <property type="molecule type" value="Genomic_DNA"/>
</dbReference>
<comment type="caution">
    <text evidence="3">The sequence shown here is derived from an EMBL/GenBank/DDBJ whole genome shotgun (WGS) entry which is preliminary data.</text>
</comment>
<accession>A0A6B3BTA0</accession>
<dbReference type="InterPro" id="IPR000157">
    <property type="entry name" value="TIR_dom"/>
</dbReference>
<gene>
    <name evidence="3" type="ORF">G3I71_17410</name>
</gene>
<feature type="region of interest" description="Disordered" evidence="1">
    <location>
        <begin position="392"/>
        <end position="433"/>
    </location>
</feature>
<dbReference type="GO" id="GO:0007165">
    <property type="term" value="P:signal transduction"/>
    <property type="evidence" value="ECO:0007669"/>
    <property type="project" value="InterPro"/>
</dbReference>
<dbReference type="NCBIfam" id="TIGR04276">
    <property type="entry name" value="FxsC_Cterm"/>
    <property type="match status" value="1"/>
</dbReference>
<dbReference type="InterPro" id="IPR047603">
    <property type="entry name" value="FxsC_N"/>
</dbReference>
<evidence type="ECO:0000259" key="2">
    <source>
        <dbReference type="PROSITE" id="PS50104"/>
    </source>
</evidence>
<proteinExistence type="predicted"/>
<dbReference type="NCBIfam" id="NF040588">
    <property type="entry name" value="FxsC_Nterm"/>
    <property type="match status" value="1"/>
</dbReference>